<dbReference type="AlphaFoldDB" id="A0A0L6UHX9"/>
<protein>
    <submittedName>
        <fullName evidence="2">Uncharacterized protein</fullName>
    </submittedName>
</protein>
<evidence type="ECO:0000313" key="3">
    <source>
        <dbReference type="Proteomes" id="UP000037035"/>
    </source>
</evidence>
<organism evidence="2 3">
    <name type="scientific">Puccinia sorghi</name>
    <dbReference type="NCBI Taxonomy" id="27349"/>
    <lineage>
        <taxon>Eukaryota</taxon>
        <taxon>Fungi</taxon>
        <taxon>Dikarya</taxon>
        <taxon>Basidiomycota</taxon>
        <taxon>Pucciniomycotina</taxon>
        <taxon>Pucciniomycetes</taxon>
        <taxon>Pucciniales</taxon>
        <taxon>Pucciniaceae</taxon>
        <taxon>Puccinia</taxon>
    </lineage>
</organism>
<gene>
    <name evidence="2" type="ORF">VP01_5860g1</name>
</gene>
<proteinExistence type="predicted"/>
<dbReference type="VEuPathDB" id="FungiDB:VP01_5860g1"/>
<evidence type="ECO:0000313" key="2">
    <source>
        <dbReference type="EMBL" id="KNZ48169.1"/>
    </source>
</evidence>
<accession>A0A0L6UHX9</accession>
<feature type="compositionally biased region" description="Basic and acidic residues" evidence="1">
    <location>
        <begin position="80"/>
        <end position="89"/>
    </location>
</feature>
<name>A0A0L6UHX9_9BASI</name>
<reference evidence="2 3" key="1">
    <citation type="submission" date="2015-08" db="EMBL/GenBank/DDBJ databases">
        <title>Next Generation Sequencing and Analysis of the Genome of Puccinia sorghi L Schw, the Causal Agent of Maize Common Rust.</title>
        <authorList>
            <person name="Rochi L."/>
            <person name="Burguener G."/>
            <person name="Darino M."/>
            <person name="Turjanski A."/>
            <person name="Kreff E."/>
            <person name="Dieguez M.J."/>
            <person name="Sacco F."/>
        </authorList>
    </citation>
    <scope>NUCLEOTIDE SEQUENCE [LARGE SCALE GENOMIC DNA]</scope>
    <source>
        <strain evidence="2 3">RO10H11247</strain>
    </source>
</reference>
<keyword evidence="3" id="KW-1185">Reference proteome</keyword>
<evidence type="ECO:0000256" key="1">
    <source>
        <dbReference type="SAM" id="MobiDB-lite"/>
    </source>
</evidence>
<sequence length="344" mass="39594">MVTLADMKKLDEQIMITSWLGKYIRLIFNLMCSVLQTNVAEVTNGLLKKHATHRKLRRAKLDKGMYPTYRSTSNQATGEEPAHTDHTDTRNGQFPRHIQQHLPWFPDSTHSPTFFMNTEISQMEKIIPHATLSLKRLCAMENFPRLYIRTHCSCSSNSMNLMYPRKIINPPERSFITPDLVVIRYLATSYPESTQLFEWETHRFIPPFTLFSMSPPPLGLPNQAGSNRSPKLRTCNSPKYSITQECSSYISTCSIKLNYYYYSFIFSFQALSPLREAPQCRGGFGFGGLSGVQCYLRNRFRSSVYPRFPYSITQCPLDQKIFNIVNPRGNITIPDIPQEVTSLQ</sequence>
<feature type="region of interest" description="Disordered" evidence="1">
    <location>
        <begin position="67"/>
        <end position="93"/>
    </location>
</feature>
<dbReference type="Proteomes" id="UP000037035">
    <property type="component" value="Unassembled WGS sequence"/>
</dbReference>
<dbReference type="EMBL" id="LAVV01011119">
    <property type="protein sequence ID" value="KNZ48169.1"/>
    <property type="molecule type" value="Genomic_DNA"/>
</dbReference>
<comment type="caution">
    <text evidence="2">The sequence shown here is derived from an EMBL/GenBank/DDBJ whole genome shotgun (WGS) entry which is preliminary data.</text>
</comment>